<feature type="binding site" evidence="15">
    <location>
        <begin position="451"/>
        <end position="454"/>
    </location>
    <ligand>
        <name>GTP</name>
        <dbReference type="ChEBI" id="CHEBI:37565"/>
    </ligand>
</feature>
<keyword evidence="12" id="KW-0472">Membrane</keyword>
<dbReference type="AlphaFoldDB" id="A0AAV2Z3J7"/>
<dbReference type="Gene3D" id="1.10.510.10">
    <property type="entry name" value="Transferase(Phosphotransferase) domain 1"/>
    <property type="match status" value="1"/>
</dbReference>
<evidence type="ECO:0000256" key="7">
    <source>
        <dbReference type="ARBA" id="ARBA00022824"/>
    </source>
</evidence>
<evidence type="ECO:0000256" key="4">
    <source>
        <dbReference type="ARBA" id="ARBA00022448"/>
    </source>
</evidence>
<dbReference type="FunFam" id="3.40.50.300:FF:000161">
    <property type="entry name" value="Small COPII coat GTPase"/>
    <property type="match status" value="1"/>
</dbReference>
<keyword evidence="13" id="KW-0479">Metal-binding</keyword>
<dbReference type="InterPro" id="IPR005225">
    <property type="entry name" value="Small_GTP-bd"/>
</dbReference>
<keyword evidence="5 14" id="KW-0547">Nucleotide-binding</keyword>
<feature type="binding site" evidence="14">
    <location>
        <position position="452"/>
    </location>
    <ligand>
        <name>GTP</name>
        <dbReference type="ChEBI" id="CHEBI:37565"/>
    </ligand>
</feature>
<evidence type="ECO:0000256" key="13">
    <source>
        <dbReference type="PIRSR" id="PIRSR606687-1"/>
    </source>
</evidence>
<dbReference type="PROSITE" id="PS51417">
    <property type="entry name" value="ARF"/>
    <property type="match status" value="1"/>
</dbReference>
<evidence type="ECO:0000256" key="17">
    <source>
        <dbReference type="RuleBase" id="RU003926"/>
    </source>
</evidence>
<dbReference type="InterPro" id="IPR027417">
    <property type="entry name" value="P-loop_NTPase"/>
</dbReference>
<feature type="binding site" evidence="14">
    <location>
        <position position="454"/>
    </location>
    <ligand>
        <name>GTP</name>
        <dbReference type="ChEBI" id="CHEBI:37565"/>
    </ligand>
</feature>
<dbReference type="SUPFAM" id="SSF56112">
    <property type="entry name" value="Protein kinase-like (PK-like)"/>
    <property type="match status" value="1"/>
</dbReference>
<feature type="binding site" evidence="14">
    <location>
        <position position="354"/>
    </location>
    <ligand>
        <name>GTP</name>
        <dbReference type="ChEBI" id="CHEBI:37565"/>
    </ligand>
</feature>
<evidence type="ECO:0000256" key="6">
    <source>
        <dbReference type="ARBA" id="ARBA00022801"/>
    </source>
</evidence>
<dbReference type="Pfam" id="PF00069">
    <property type="entry name" value="Pkinase"/>
    <property type="match status" value="1"/>
</dbReference>
<feature type="binding site" evidence="14">
    <location>
        <position position="357"/>
    </location>
    <ligand>
        <name>GTP</name>
        <dbReference type="ChEBI" id="CHEBI:37565"/>
    </ligand>
</feature>
<gene>
    <name evidence="19" type="ORF">N0F65_003568</name>
</gene>
<keyword evidence="13" id="KW-0460">Magnesium</keyword>
<feature type="binding site" evidence="14">
    <location>
        <position position="352"/>
    </location>
    <ligand>
        <name>GTP</name>
        <dbReference type="ChEBI" id="CHEBI:37565"/>
    </ligand>
</feature>
<dbReference type="SMART" id="SM00177">
    <property type="entry name" value="ARF"/>
    <property type="match status" value="1"/>
</dbReference>
<feature type="domain" description="Protein kinase" evidence="18">
    <location>
        <begin position="73"/>
        <end position="388"/>
    </location>
</feature>
<feature type="binding site" evidence="14">
    <location>
        <position position="355"/>
    </location>
    <ligand>
        <name>GTP</name>
        <dbReference type="ChEBI" id="CHEBI:37565"/>
    </ligand>
</feature>
<dbReference type="GO" id="GO:0006886">
    <property type="term" value="P:intracellular protein transport"/>
    <property type="evidence" value="ECO:0007669"/>
    <property type="project" value="InterPro"/>
</dbReference>
<evidence type="ECO:0000256" key="12">
    <source>
        <dbReference type="ARBA" id="ARBA00023136"/>
    </source>
</evidence>
<reference evidence="19" key="2">
    <citation type="journal article" date="2023" name="Microbiol Resour">
        <title>Decontamination and Annotation of the Draft Genome Sequence of the Oomycete Lagenidium giganteum ARSEF 373.</title>
        <authorList>
            <person name="Morgan W.R."/>
            <person name="Tartar A."/>
        </authorList>
    </citation>
    <scope>NUCLEOTIDE SEQUENCE</scope>
    <source>
        <strain evidence="19">ARSEF 373</strain>
    </source>
</reference>
<feature type="binding site" evidence="16">
    <location>
        <position position="356"/>
    </location>
    <ligand>
        <name>Mg(2+)</name>
        <dbReference type="ChEBI" id="CHEBI:18420"/>
    </ligand>
</feature>
<evidence type="ECO:0000259" key="18">
    <source>
        <dbReference type="PROSITE" id="PS50011"/>
    </source>
</evidence>
<dbReference type="PANTHER" id="PTHR45684">
    <property type="entry name" value="RE74312P"/>
    <property type="match status" value="1"/>
</dbReference>
<dbReference type="Gene3D" id="3.40.50.300">
    <property type="entry name" value="P-loop containing nucleotide triphosphate hydrolases"/>
    <property type="match status" value="1"/>
</dbReference>
<keyword evidence="11 15" id="KW-0342">GTP-binding</keyword>
<feature type="binding site" evidence="14">
    <location>
        <position position="497"/>
    </location>
    <ligand>
        <name>GTP</name>
        <dbReference type="ChEBI" id="CHEBI:37565"/>
    </ligand>
</feature>
<dbReference type="NCBIfam" id="TIGR00231">
    <property type="entry name" value="small_GTP"/>
    <property type="match status" value="1"/>
</dbReference>
<dbReference type="GO" id="GO:0016192">
    <property type="term" value="P:vesicle-mediated transport"/>
    <property type="evidence" value="ECO:0007669"/>
    <property type="project" value="UniProtKB-KW"/>
</dbReference>
<keyword evidence="4 17" id="KW-0813">Transport</keyword>
<dbReference type="GO" id="GO:0005789">
    <property type="term" value="C:endoplasmic reticulum membrane"/>
    <property type="evidence" value="ECO:0007669"/>
    <property type="project" value="UniProtKB-SubCell"/>
</dbReference>
<dbReference type="InterPro" id="IPR006687">
    <property type="entry name" value="Small_GTPase_SAR1"/>
</dbReference>
<dbReference type="CDD" id="cd00879">
    <property type="entry name" value="Sar1"/>
    <property type="match status" value="1"/>
</dbReference>
<evidence type="ECO:0000256" key="15">
    <source>
        <dbReference type="PIRSR" id="PIRSR606689-1"/>
    </source>
</evidence>
<proteinExistence type="inferred from homology"/>
<feature type="binding site" evidence="15">
    <location>
        <begin position="349"/>
        <end position="356"/>
    </location>
    <ligand>
        <name>GTP</name>
        <dbReference type="ChEBI" id="CHEBI:37565"/>
    </ligand>
</feature>
<dbReference type="Pfam" id="PF00025">
    <property type="entry name" value="Arf"/>
    <property type="match status" value="1"/>
</dbReference>
<feature type="binding site" evidence="14">
    <location>
        <position position="451"/>
    </location>
    <ligand>
        <name>GTP</name>
        <dbReference type="ChEBI" id="CHEBI:37565"/>
    </ligand>
</feature>
<dbReference type="InterPro" id="IPR008266">
    <property type="entry name" value="Tyr_kinase_AS"/>
</dbReference>
<organism evidence="19 20">
    <name type="scientific">Lagenidium giganteum</name>
    <dbReference type="NCBI Taxonomy" id="4803"/>
    <lineage>
        <taxon>Eukaryota</taxon>
        <taxon>Sar</taxon>
        <taxon>Stramenopiles</taxon>
        <taxon>Oomycota</taxon>
        <taxon>Peronosporomycetes</taxon>
        <taxon>Pythiales</taxon>
        <taxon>Pythiaceae</taxon>
    </lineage>
</organism>
<evidence type="ECO:0000313" key="19">
    <source>
        <dbReference type="EMBL" id="DBA00639.1"/>
    </source>
</evidence>
<evidence type="ECO:0000256" key="14">
    <source>
        <dbReference type="PIRSR" id="PIRSR606687-2"/>
    </source>
</evidence>
<keyword evidence="6" id="KW-0378">Hydrolase</keyword>
<evidence type="ECO:0000256" key="9">
    <source>
        <dbReference type="ARBA" id="ARBA00022927"/>
    </source>
</evidence>
<comment type="subcellular location">
    <subcellularLocation>
        <location evidence="2">Endoplasmic reticulum membrane</location>
        <topology evidence="2">Peripheral membrane protein</topology>
    </subcellularLocation>
    <subcellularLocation>
        <location evidence="1">Golgi apparatus membrane</location>
        <topology evidence="1">Peripheral membrane protein</topology>
    </subcellularLocation>
</comment>
<dbReference type="Proteomes" id="UP001146120">
    <property type="component" value="Unassembled WGS sequence"/>
</dbReference>
<name>A0AAV2Z3J7_9STRA</name>
<dbReference type="SMART" id="SM00178">
    <property type="entry name" value="SAR"/>
    <property type="match status" value="1"/>
</dbReference>
<evidence type="ECO:0000256" key="2">
    <source>
        <dbReference type="ARBA" id="ARBA00004406"/>
    </source>
</evidence>
<dbReference type="InterPro" id="IPR006689">
    <property type="entry name" value="Small_GTPase_ARF/SAR"/>
</dbReference>
<dbReference type="GO" id="GO:0046872">
    <property type="term" value="F:metal ion binding"/>
    <property type="evidence" value="ECO:0007669"/>
    <property type="project" value="UniProtKB-KW"/>
</dbReference>
<feature type="binding site" evidence="14">
    <location>
        <position position="356"/>
    </location>
    <ligand>
        <name>GTP</name>
        <dbReference type="ChEBI" id="CHEBI:37565"/>
    </ligand>
</feature>
<comment type="similarity">
    <text evidence="3 17">Belongs to the small GTPase superfamily. SAR1 family.</text>
</comment>
<keyword evidence="7 17" id="KW-0256">Endoplasmic reticulum</keyword>
<dbReference type="PROSITE" id="PS00109">
    <property type="entry name" value="PROTEIN_KINASE_TYR"/>
    <property type="match status" value="1"/>
</dbReference>
<keyword evidence="10 17" id="KW-0333">Golgi apparatus</keyword>
<accession>A0AAV2Z3J7</accession>
<evidence type="ECO:0000256" key="10">
    <source>
        <dbReference type="ARBA" id="ARBA00023034"/>
    </source>
</evidence>
<evidence type="ECO:0000256" key="5">
    <source>
        <dbReference type="ARBA" id="ARBA00022741"/>
    </source>
</evidence>
<dbReference type="PROSITE" id="PS51422">
    <property type="entry name" value="SAR1"/>
    <property type="match status" value="1"/>
</dbReference>
<evidence type="ECO:0000256" key="16">
    <source>
        <dbReference type="PIRSR" id="PIRSR606689-2"/>
    </source>
</evidence>
<protein>
    <recommendedName>
        <fullName evidence="18">Protein kinase domain-containing protein</fullName>
    </recommendedName>
</protein>
<evidence type="ECO:0000256" key="11">
    <source>
        <dbReference type="ARBA" id="ARBA00023134"/>
    </source>
</evidence>
<sequence>MADCSEELKKQLQALGIQPHDDVFRTGTEQYDQNGLSSPIPQEVHFLNAELRRCEVEGVGVLLCLFSGSGHVYEFVRTLRKCIYGKVKHAVRLQMTPSGTFVRTNFEVAIKVMSKVIIEEGNLQENPLVELAAQQYLSNPGHDHVLVLIECLHDSEFIYAVLPFCNGGELFSVVESGGAMDEAQCRHWFTQVLSGLSYLQSRFICHRDMSLENVLLDGDISKIIDFGLSIGIPVDAQGMTYSLPPAGAVGKIFYMPPEIYRNQVPFNGFSADVWSTGVMLFIMVTGAPPFERPDDADPRFQMIAKGRLSDMLDSWGIPPSATMFMFDWFYNVLGYLGLYHKNAKILFLGLDNAGKTTLLHMLKDDRVAVHEPTLHPNSEELIIGKLRLRTFDLGGHETARRLWRDYFATVDGVVFVVDALDRERFPESKRELDTLLGYDELTNVPFLVLGNKIDVPRAASEDELRQALGLYETYGKEVRGDRDANIRPIELYMCSVVRRMGYADGFRWMAQFL</sequence>
<feature type="binding site" evidence="16">
    <location>
        <position position="373"/>
    </location>
    <ligand>
        <name>Mg(2+)</name>
        <dbReference type="ChEBI" id="CHEBI:18420"/>
    </ligand>
</feature>
<dbReference type="GO" id="GO:0000139">
    <property type="term" value="C:Golgi membrane"/>
    <property type="evidence" value="ECO:0007669"/>
    <property type="project" value="UniProtKB-SubCell"/>
</dbReference>
<feature type="binding site" evidence="14">
    <location>
        <position position="496"/>
    </location>
    <ligand>
        <name>GTP</name>
        <dbReference type="ChEBI" id="CHEBI:37565"/>
    </ligand>
</feature>
<evidence type="ECO:0000256" key="8">
    <source>
        <dbReference type="ARBA" id="ARBA00022892"/>
    </source>
</evidence>
<keyword evidence="9 17" id="KW-0653">Protein transport</keyword>
<dbReference type="GO" id="GO:0003924">
    <property type="term" value="F:GTPase activity"/>
    <property type="evidence" value="ECO:0007669"/>
    <property type="project" value="InterPro"/>
</dbReference>
<evidence type="ECO:0000256" key="3">
    <source>
        <dbReference type="ARBA" id="ARBA00007507"/>
    </source>
</evidence>
<dbReference type="InterPro" id="IPR000719">
    <property type="entry name" value="Prot_kinase_dom"/>
</dbReference>
<reference evidence="19" key="1">
    <citation type="submission" date="2022-11" db="EMBL/GenBank/DDBJ databases">
        <authorList>
            <person name="Morgan W.R."/>
            <person name="Tartar A."/>
        </authorList>
    </citation>
    <scope>NUCLEOTIDE SEQUENCE</scope>
    <source>
        <strain evidence="19">ARSEF 373</strain>
    </source>
</reference>
<dbReference type="InterPro" id="IPR011009">
    <property type="entry name" value="Kinase-like_dom_sf"/>
</dbReference>
<dbReference type="GO" id="GO:0005525">
    <property type="term" value="F:GTP binding"/>
    <property type="evidence" value="ECO:0007669"/>
    <property type="project" value="UniProtKB-KW"/>
</dbReference>
<evidence type="ECO:0000313" key="20">
    <source>
        <dbReference type="Proteomes" id="UP001146120"/>
    </source>
</evidence>
<dbReference type="GO" id="GO:0005524">
    <property type="term" value="F:ATP binding"/>
    <property type="evidence" value="ECO:0007669"/>
    <property type="project" value="InterPro"/>
</dbReference>
<keyword evidence="8 17" id="KW-0931">ER-Golgi transport</keyword>
<feature type="binding site" evidence="15">
    <location>
        <position position="395"/>
    </location>
    <ligand>
        <name>GTP</name>
        <dbReference type="ChEBI" id="CHEBI:37565"/>
    </ligand>
</feature>
<dbReference type="PROSITE" id="PS50011">
    <property type="entry name" value="PROTEIN_KINASE_DOM"/>
    <property type="match status" value="1"/>
</dbReference>
<dbReference type="PRINTS" id="PR00328">
    <property type="entry name" value="SAR1GTPBP"/>
</dbReference>
<feature type="binding site" evidence="13">
    <location>
        <position position="351"/>
    </location>
    <ligand>
        <name>Mg(2+)</name>
        <dbReference type="ChEBI" id="CHEBI:18420"/>
    </ligand>
</feature>
<dbReference type="SUPFAM" id="SSF52540">
    <property type="entry name" value="P-loop containing nucleoside triphosphate hydrolases"/>
    <property type="match status" value="1"/>
</dbReference>
<dbReference type="EMBL" id="DAKRPA010000060">
    <property type="protein sequence ID" value="DBA00639.1"/>
    <property type="molecule type" value="Genomic_DNA"/>
</dbReference>
<comment type="caution">
    <text evidence="19">The sequence shown here is derived from an EMBL/GenBank/DDBJ whole genome shotgun (WGS) entry which is preliminary data.</text>
</comment>
<keyword evidence="20" id="KW-1185">Reference proteome</keyword>
<dbReference type="GO" id="GO:0004672">
    <property type="term" value="F:protein kinase activity"/>
    <property type="evidence" value="ECO:0007669"/>
    <property type="project" value="InterPro"/>
</dbReference>
<evidence type="ECO:0000256" key="1">
    <source>
        <dbReference type="ARBA" id="ARBA00004395"/>
    </source>
</evidence>